<feature type="compositionally biased region" description="Basic residues" evidence="2">
    <location>
        <begin position="737"/>
        <end position="746"/>
    </location>
</feature>
<dbReference type="SUPFAM" id="SSF50685">
    <property type="entry name" value="Barwin-like endoglucanases"/>
    <property type="match status" value="2"/>
</dbReference>
<feature type="domain" description="Expansin-like EG45" evidence="4">
    <location>
        <begin position="41"/>
        <end position="139"/>
    </location>
</feature>
<feature type="chain" id="PRO_5019421898" description="Expansin-like EG45 domain-containing protein" evidence="3">
    <location>
        <begin position="24"/>
        <end position="746"/>
    </location>
</feature>
<dbReference type="InterPro" id="IPR007112">
    <property type="entry name" value="Expansin/allergen_DPBB_dom"/>
</dbReference>
<evidence type="ECO:0000313" key="6">
    <source>
        <dbReference type="Proteomes" id="UP000284657"/>
    </source>
</evidence>
<name>A0A421FYD4_9STRA</name>
<evidence type="ECO:0000256" key="2">
    <source>
        <dbReference type="SAM" id="MobiDB-lite"/>
    </source>
</evidence>
<dbReference type="Gene3D" id="2.40.40.10">
    <property type="entry name" value="RlpA-like domain"/>
    <property type="match status" value="2"/>
</dbReference>
<dbReference type="CDD" id="cd22271">
    <property type="entry name" value="DPBB_EXP_N-like"/>
    <property type="match status" value="2"/>
</dbReference>
<dbReference type="PROSITE" id="PS50842">
    <property type="entry name" value="EXPANSIN_EG45"/>
    <property type="match status" value="2"/>
</dbReference>
<accession>A0A421FYD4</accession>
<feature type="compositionally biased region" description="Low complexity" evidence="2">
    <location>
        <begin position="230"/>
        <end position="281"/>
    </location>
</feature>
<comment type="caution">
    <text evidence="5">The sequence shown here is derived from an EMBL/GenBank/DDBJ whole genome shotgun (WGS) entry which is preliminary data.</text>
</comment>
<dbReference type="NCBIfam" id="NF041144">
    <property type="entry name" value="expansin_EXLX1"/>
    <property type="match status" value="1"/>
</dbReference>
<feature type="domain" description="Expansin-like EG45" evidence="4">
    <location>
        <begin position="410"/>
        <end position="508"/>
    </location>
</feature>
<proteinExistence type="predicted"/>
<reference evidence="5 6" key="1">
    <citation type="submission" date="2018-07" db="EMBL/GenBank/DDBJ databases">
        <title>Genome sequencing of oomycete isolates from Chile give support for New Zealand origin for Phytophthora kernoviae and make available the first Nothophytophthora sp. genome.</title>
        <authorList>
            <person name="Studholme D.J."/>
            <person name="Sanfuentes E."/>
            <person name="Panda P."/>
            <person name="Hill R."/>
            <person name="Sambles C."/>
            <person name="Grant M."/>
            <person name="Williams N.M."/>
            <person name="Mcdougal R.L."/>
        </authorList>
    </citation>
    <scope>NUCLEOTIDE SEQUENCE [LARGE SCALE GENOMIC DNA]</scope>
    <source>
        <strain evidence="5">Chile7</strain>
    </source>
</reference>
<feature type="compositionally biased region" description="Low complexity" evidence="2">
    <location>
        <begin position="596"/>
        <end position="674"/>
    </location>
</feature>
<feature type="compositionally biased region" description="Low complexity" evidence="2">
    <location>
        <begin position="687"/>
        <end position="735"/>
    </location>
</feature>
<feature type="region of interest" description="Disordered" evidence="2">
    <location>
        <begin position="594"/>
        <end position="746"/>
    </location>
</feature>
<dbReference type="EMBL" id="MBAD02001360">
    <property type="protein sequence ID" value="RLN55427.1"/>
    <property type="molecule type" value="Genomic_DNA"/>
</dbReference>
<dbReference type="PANTHER" id="PTHR31836:SF21">
    <property type="entry name" value="EXPANSIN-LIKE PROTEIN 7"/>
    <property type="match status" value="1"/>
</dbReference>
<feature type="region of interest" description="Disordered" evidence="2">
    <location>
        <begin position="224"/>
        <end position="359"/>
    </location>
</feature>
<sequence>MVTGLYLRTAATLLVGAATLVAADEYFTGDGTSYTLSQVSSGNCNFMSASSTASTNYVALNQEQWDNLGNCGRCIEVSCIDDQCTAKNKTAVVQVLDRCPECKSGDLDLSPTVYKEITGLDPNRLKVRWRFVDCPDPGSVQVCLKEGSNANWIAIQPTNAAAGVKSVTVDGAATTMLEGAYYYVQSSASADLSAVKVSITSVSGDVIDGTYALTAGKCVDTEKQFGGGSTSQSSPSPAATPASPKATTAAPTSTTATPAVTTATPSTTEPTQTQTSSSSASGEGVYSSSQNQDASASTSTETSTPEATTATPEATPTTPEATPATPEATTATPEVTTATPTTDSPVQTGDTSNSKFDPPSHFPIGLYIENYSAMVNALFFSALAAFGATVVSAEYYEGDGTSYTLGDVSSGNCNFMSAISTASTNYAALNNDQWDNLANCGRCAEVSCIDDQCEDQTTTAVVQILDRCPECSSGDLDLSPTVFKNITGSDPSRLSIRWRFVDCPSPGTIEVCLKSGSNGYYVAVQPTNTLVGVETVTINGESTTMVDSAYYYLITSTSDVDLTTVAVSITSVDGEAIEGTYSLIAGECTDTKKQFTSSGSSQTSSSTTTTTTTKAPTATTVTPTTKAPTATTVTPTATTGTPTTKAPTATTVTPTVTTVTPSSTSSTQTESSTAQEADSSYQEDVETTTAPVSTTTTTTSTTATPEATTATPEATPVATTIAPVTTTTAPATSSSKCRVRSRRNRN</sequence>
<dbReference type="InterPro" id="IPR049818">
    <property type="entry name" value="Expansin_EXLX1-like"/>
</dbReference>
<dbReference type="InterPro" id="IPR036908">
    <property type="entry name" value="RlpA-like_sf"/>
</dbReference>
<feature type="compositionally biased region" description="Low complexity" evidence="2">
    <location>
        <begin position="294"/>
        <end position="342"/>
    </location>
</feature>
<dbReference type="InterPro" id="IPR036749">
    <property type="entry name" value="Expansin_CBD_sf"/>
</dbReference>
<protein>
    <recommendedName>
        <fullName evidence="4">Expansin-like EG45 domain-containing protein</fullName>
    </recommendedName>
</protein>
<feature type="signal peptide" evidence="3">
    <location>
        <begin position="1"/>
        <end position="23"/>
    </location>
</feature>
<evidence type="ECO:0000256" key="1">
    <source>
        <dbReference type="ARBA" id="ARBA00022729"/>
    </source>
</evidence>
<gene>
    <name evidence="5" type="ORF">BBJ29_002659</name>
</gene>
<dbReference type="Gene3D" id="2.60.40.760">
    <property type="entry name" value="Expansin, cellulose-binding-like domain"/>
    <property type="match status" value="2"/>
</dbReference>
<dbReference type="AlphaFoldDB" id="A0A421FYD4"/>
<dbReference type="PANTHER" id="PTHR31836">
    <property type="match status" value="1"/>
</dbReference>
<evidence type="ECO:0000256" key="3">
    <source>
        <dbReference type="SAM" id="SignalP"/>
    </source>
</evidence>
<dbReference type="InterPro" id="IPR051477">
    <property type="entry name" value="Expansin_CellWall"/>
</dbReference>
<feature type="compositionally biased region" description="Polar residues" evidence="2">
    <location>
        <begin position="343"/>
        <end position="355"/>
    </location>
</feature>
<keyword evidence="1 3" id="KW-0732">Signal</keyword>
<dbReference type="Proteomes" id="UP000284657">
    <property type="component" value="Unassembled WGS sequence"/>
</dbReference>
<evidence type="ECO:0000259" key="4">
    <source>
        <dbReference type="PROSITE" id="PS50842"/>
    </source>
</evidence>
<organism evidence="5 6">
    <name type="scientific">Phytophthora kernoviae</name>
    <dbReference type="NCBI Taxonomy" id="325452"/>
    <lineage>
        <taxon>Eukaryota</taxon>
        <taxon>Sar</taxon>
        <taxon>Stramenopiles</taxon>
        <taxon>Oomycota</taxon>
        <taxon>Peronosporomycetes</taxon>
        <taxon>Peronosporales</taxon>
        <taxon>Peronosporaceae</taxon>
        <taxon>Phytophthora</taxon>
    </lineage>
</organism>
<evidence type="ECO:0000313" key="5">
    <source>
        <dbReference type="EMBL" id="RLN55427.1"/>
    </source>
</evidence>